<evidence type="ECO:0000259" key="2">
    <source>
        <dbReference type="PROSITE" id="PS50097"/>
    </source>
</evidence>
<dbReference type="SMART" id="SM00225">
    <property type="entry name" value="BTB"/>
    <property type="match status" value="1"/>
</dbReference>
<gene>
    <name evidence="3" type="ORF">ABMA28_016798</name>
</gene>
<reference evidence="3 4" key="1">
    <citation type="submission" date="2024-06" db="EMBL/GenBank/DDBJ databases">
        <title>A chromosome-level genome assembly of beet webworm, Loxostege sticticalis.</title>
        <authorList>
            <person name="Zhang Y."/>
        </authorList>
    </citation>
    <scope>NUCLEOTIDE SEQUENCE [LARGE SCALE GENOMIC DNA]</scope>
    <source>
        <strain evidence="3">AQ028</strain>
        <tissue evidence="3">Male pupae</tissue>
    </source>
</reference>
<feature type="domain" description="BTB" evidence="2">
    <location>
        <begin position="907"/>
        <end position="971"/>
    </location>
</feature>
<dbReference type="InterPro" id="IPR000225">
    <property type="entry name" value="Armadillo"/>
</dbReference>
<feature type="compositionally biased region" description="Polar residues" evidence="1">
    <location>
        <begin position="521"/>
        <end position="531"/>
    </location>
</feature>
<dbReference type="AlphaFoldDB" id="A0ABD0T648"/>
<dbReference type="Gene3D" id="3.30.710.10">
    <property type="entry name" value="Potassium Channel Kv1.1, Chain A"/>
    <property type="match status" value="1"/>
</dbReference>
<dbReference type="SUPFAM" id="SSF48371">
    <property type="entry name" value="ARM repeat"/>
    <property type="match status" value="1"/>
</dbReference>
<dbReference type="PANTHER" id="PTHR23312">
    <property type="entry name" value="ARMC5 ARMADILLO REPEAT-CONTAINING -RELATED"/>
    <property type="match status" value="1"/>
</dbReference>
<feature type="region of interest" description="Disordered" evidence="1">
    <location>
        <begin position="592"/>
        <end position="628"/>
    </location>
</feature>
<dbReference type="SUPFAM" id="SSF54695">
    <property type="entry name" value="POZ domain"/>
    <property type="match status" value="1"/>
</dbReference>
<dbReference type="Pfam" id="PF24768">
    <property type="entry name" value="ARM_ARMC5"/>
    <property type="match status" value="1"/>
</dbReference>
<dbReference type="Pfam" id="PF00651">
    <property type="entry name" value="BTB"/>
    <property type="match status" value="1"/>
</dbReference>
<evidence type="ECO:0000313" key="3">
    <source>
        <dbReference type="EMBL" id="KAL0838744.1"/>
    </source>
</evidence>
<feature type="compositionally biased region" description="Low complexity" evidence="1">
    <location>
        <begin position="592"/>
        <end position="604"/>
    </location>
</feature>
<protein>
    <recommendedName>
        <fullName evidence="2">BTB domain-containing protein</fullName>
    </recommendedName>
</protein>
<dbReference type="PROSITE" id="PS50097">
    <property type="entry name" value="BTB"/>
    <property type="match status" value="1"/>
</dbReference>
<dbReference type="Gene3D" id="1.25.10.10">
    <property type="entry name" value="Leucine-rich Repeat Variant"/>
    <property type="match status" value="1"/>
</dbReference>
<dbReference type="PANTHER" id="PTHR23312:SF8">
    <property type="entry name" value="ARMADILLO REPEAT-CONTAINING PROTEIN 5"/>
    <property type="match status" value="1"/>
</dbReference>
<evidence type="ECO:0000313" key="4">
    <source>
        <dbReference type="Proteomes" id="UP001549921"/>
    </source>
</evidence>
<name>A0ABD0T648_LOXSC</name>
<dbReference type="Proteomes" id="UP001549921">
    <property type="component" value="Unassembled WGS sequence"/>
</dbReference>
<dbReference type="InterPro" id="IPR000210">
    <property type="entry name" value="BTB/POZ_dom"/>
</dbReference>
<organism evidence="3 4">
    <name type="scientific">Loxostege sticticalis</name>
    <name type="common">Beet webworm moth</name>
    <dbReference type="NCBI Taxonomy" id="481309"/>
    <lineage>
        <taxon>Eukaryota</taxon>
        <taxon>Metazoa</taxon>
        <taxon>Ecdysozoa</taxon>
        <taxon>Arthropoda</taxon>
        <taxon>Hexapoda</taxon>
        <taxon>Insecta</taxon>
        <taxon>Pterygota</taxon>
        <taxon>Neoptera</taxon>
        <taxon>Endopterygota</taxon>
        <taxon>Lepidoptera</taxon>
        <taxon>Glossata</taxon>
        <taxon>Ditrysia</taxon>
        <taxon>Pyraloidea</taxon>
        <taxon>Crambidae</taxon>
        <taxon>Pyraustinae</taxon>
        <taxon>Loxostege</taxon>
    </lineage>
</organism>
<feature type="region of interest" description="Disordered" evidence="1">
    <location>
        <begin position="521"/>
        <end position="580"/>
    </location>
</feature>
<dbReference type="SMART" id="SM00185">
    <property type="entry name" value="ARM"/>
    <property type="match status" value="3"/>
</dbReference>
<evidence type="ECO:0000256" key="1">
    <source>
        <dbReference type="SAM" id="MobiDB-lite"/>
    </source>
</evidence>
<dbReference type="CDD" id="cd18186">
    <property type="entry name" value="BTB_POZ_ZBTB_KLHL-like"/>
    <property type="match status" value="1"/>
</dbReference>
<dbReference type="InterPro" id="IPR016024">
    <property type="entry name" value="ARM-type_fold"/>
</dbReference>
<proteinExistence type="predicted"/>
<sequence length="1087" mass="120469">MDKNYVKSTLEGLKSTSSTRVQETLLKIRSKIINNDEGIKLFRQSGGLDYLLPHLRKPNERILDITLSILGNCCLEEESSIAVGKLNTFGPLVSILKTVCRDSIVGRACRVIGNLAQRNSNAEGLHNHGSVAALVNLIENRDKNTSCATLSMAVRAIRQLWMVVDKRDEMLSQNAVRCVAILLTTECETAGIIKSTNNALRETDGLRKSQEELITGILKCLGYFTTHSSIQCAEQIQGDGRGYQCLVALTKTYESLALKCLMNLCYLSSCRPLLGTAGLVECLVGILQKTSGVSWWPEGAAIALAQLSGESVNRSRLRHCGGLALLVAAARVNPYAMHALLQYVFDDTAFQILVNEGLISLLTDELTKYLTTMDFEHNNMEHTDILNEAVDLLKVKEKAKYNTKTDLSKYQTPSASTSTTEGKSNLFMRRKSLLSSKNEDELKVVIERDNMIVGFVDAVDSDASDDSLSEDESSLPRRKCLKRARSQSPIVAKKKSQLIRMASKDWSAGVYWEPKSPEWPSNIQLSSSSRAPLSPDRLDRAPMSPYSDGNQSGFSPEYAGGSSNKRARWDWSPESGVSSGDTSPYWNNYQWSPSSSSGPTSPFSVNEDSSDSEISGRYSPVCSDTEGDSVEMTVAPNATAELDAAQVAQDLDELIMEDDESVDGETPLGEAATKLVTNTKSSRIACVLVLLFRVSHGACSSKAALPDDPGPNHTLELLTGRECLNALLDYVERCKRPLGRAARILARVLSNALCLMSILRHRLALRLHNMSVTSKHPPTKCQQCKQIVRLSAKLLTQLTILAESSYGIGEISYQLLKGSTSMKQTLSLTLPYIVRTEKPLKKYFIDCSALNLLFTIISDSKEDIKDCVTALAKLATNVHIKDPKTLENRFKDHIYVSYDPILDNLSADEIVVFQLDDLSTVKANKVFLCQNSEYFSAMLMGCFKESIEKCVKLTDVSKPALEYLLTLLHCGINNPKCDVQVFPMAENLETNLEVLLLADRYLFDKLKELLSSAILQFQMTPENADKIYVWSLSKGMGFLCVESVAYLLTGKMCEKSRTQSFRTILSLEYKDQWLDDIKSMIRRQLVK</sequence>
<dbReference type="InterPro" id="IPR011989">
    <property type="entry name" value="ARM-like"/>
</dbReference>
<dbReference type="InterPro" id="IPR055445">
    <property type="entry name" value="ARM_ARMC5"/>
</dbReference>
<comment type="caution">
    <text evidence="3">The sequence shown here is derived from an EMBL/GenBank/DDBJ whole genome shotgun (WGS) entry which is preliminary data.</text>
</comment>
<dbReference type="EMBL" id="JBEDNZ010000009">
    <property type="protein sequence ID" value="KAL0838744.1"/>
    <property type="molecule type" value="Genomic_DNA"/>
</dbReference>
<dbReference type="InterPro" id="IPR011333">
    <property type="entry name" value="SKP1/BTB/POZ_sf"/>
</dbReference>
<accession>A0ABD0T648</accession>